<evidence type="ECO:0008006" key="3">
    <source>
        <dbReference type="Google" id="ProtNLM"/>
    </source>
</evidence>
<dbReference type="Proteomes" id="UP000002421">
    <property type="component" value="Segment"/>
</dbReference>
<dbReference type="InterPro" id="IPR036397">
    <property type="entry name" value="RNaseH_sf"/>
</dbReference>
<name>B3FJ87_BP201</name>
<dbReference type="GO" id="GO:0003676">
    <property type="term" value="F:nucleic acid binding"/>
    <property type="evidence" value="ECO:0007669"/>
    <property type="project" value="InterPro"/>
</dbReference>
<dbReference type="Gene3D" id="3.30.420.10">
    <property type="entry name" value="Ribonuclease H-like superfamily/Ribonuclease H"/>
    <property type="match status" value="1"/>
</dbReference>
<evidence type="ECO:0000313" key="1">
    <source>
        <dbReference type="EMBL" id="ABY63054.1"/>
    </source>
</evidence>
<proteinExistence type="predicted"/>
<accession>B3FJ87</accession>
<dbReference type="RefSeq" id="YP_001956948.1">
    <property type="nucleotide sequence ID" value="NC_010821.1"/>
</dbReference>
<organism evidence="1 2">
    <name type="scientific">Pseudomonas phage 201phi2-1</name>
    <name type="common">Pseudomonas chlororaphis phage 201phi2-1</name>
    <dbReference type="NCBI Taxonomy" id="198110"/>
    <lineage>
        <taxon>Viruses</taxon>
        <taxon>Duplodnaviria</taxon>
        <taxon>Heunggongvirae</taxon>
        <taxon>Uroviricota</taxon>
        <taxon>Caudoviricetes</taxon>
        <taxon>Chimalliviridae</taxon>
        <taxon>Serwervirus</taxon>
        <taxon>Serwervirus 201phi21</taxon>
    </lineage>
</organism>
<organismHost>
    <name type="scientific">Pseudomonas chlororaphis</name>
    <dbReference type="NCBI Taxonomy" id="587753"/>
</organismHost>
<dbReference type="InterPro" id="IPR012337">
    <property type="entry name" value="RNaseH-like_sf"/>
</dbReference>
<reference evidence="1 2" key="1">
    <citation type="journal article" date="2008" name="Virology">
        <title>Characterization of Pseudomonas chlororaphis myovirus 201varphi2-1 via genomic sequencing, mass spectrometry, and electron microscopy.</title>
        <authorList>
            <person name="Thomas J.A."/>
            <person name="Rolando M.R."/>
            <person name="Carroll C.A."/>
            <person name="Shen P.S."/>
            <person name="Belnap D.M."/>
            <person name="Weintraub S.T."/>
            <person name="Serwer P."/>
            <person name="Hardies S.C."/>
        </authorList>
    </citation>
    <scope>NUCLEOTIDE SEQUENCE</scope>
</reference>
<keyword evidence="2" id="KW-1185">Reference proteome</keyword>
<protein>
    <recommendedName>
        <fullName evidence="3">Holliday junction resolvase</fullName>
    </recommendedName>
</protein>
<gene>
    <name evidence="1" type="ORF">201phi2-1p225</name>
</gene>
<sequence length="187" mass="20986">MLVMPKSNEPFRIAGFDPGANLGLTYLEDALDGSNPIVRRVETEKLNPAEYGYKEIAEVHGNRVVRLMIMYDRVTQFLREVKPHGVVVEGNYLGRFANAFGSLVECVQVIRSAVYAYDPFMTLHLVDPTTVKTNIGMVKIRGTDKEDVRKALSNLKSLDWDGINIDDLDEHSIDSVAIAYYYASVLL</sequence>
<dbReference type="SUPFAM" id="SSF53098">
    <property type="entry name" value="Ribonuclease H-like"/>
    <property type="match status" value="1"/>
</dbReference>
<dbReference type="EMBL" id="EU197055">
    <property type="protein sequence ID" value="ABY63054.1"/>
    <property type="molecule type" value="Genomic_DNA"/>
</dbReference>
<dbReference type="KEGG" id="vg:6372307"/>
<dbReference type="OrthoDB" id="12161at10239"/>
<evidence type="ECO:0000313" key="2">
    <source>
        <dbReference type="Proteomes" id="UP000002421"/>
    </source>
</evidence>